<protein>
    <submittedName>
        <fullName evidence="2">Uncharacterized protein</fullName>
    </submittedName>
</protein>
<dbReference type="EMBL" id="MJBS01000107">
    <property type="protein sequence ID" value="OHE94080.1"/>
    <property type="molecule type" value="Genomic_DNA"/>
</dbReference>
<dbReference type="OrthoDB" id="10508246at2759"/>
<proteinExistence type="predicted"/>
<dbReference type="Proteomes" id="UP000176998">
    <property type="component" value="Unassembled WGS sequence"/>
</dbReference>
<dbReference type="RefSeq" id="XP_022471244.1">
    <property type="nucleotide sequence ID" value="XM_022622282.1"/>
</dbReference>
<accession>A0A1G4AY40</accession>
<sequence length="67" mass="7454">MPDQMGLSAMAQLPGRKSSKVSSGGGITRVTGRERTQPKDGVMPIRAMRLSDFPLHSRGFVRRGWRR</sequence>
<comment type="caution">
    <text evidence="2">The sequence shown here is derived from an EMBL/GenBank/DDBJ whole genome shotgun (WGS) entry which is preliminary data.</text>
</comment>
<evidence type="ECO:0000313" key="2">
    <source>
        <dbReference type="EMBL" id="OHE94080.1"/>
    </source>
</evidence>
<gene>
    <name evidence="2" type="ORF">CORC01_10655</name>
</gene>
<keyword evidence="3" id="KW-1185">Reference proteome</keyword>
<feature type="region of interest" description="Disordered" evidence="1">
    <location>
        <begin position="1"/>
        <end position="42"/>
    </location>
</feature>
<organism evidence="2 3">
    <name type="scientific">Colletotrichum orchidophilum</name>
    <dbReference type="NCBI Taxonomy" id="1209926"/>
    <lineage>
        <taxon>Eukaryota</taxon>
        <taxon>Fungi</taxon>
        <taxon>Dikarya</taxon>
        <taxon>Ascomycota</taxon>
        <taxon>Pezizomycotina</taxon>
        <taxon>Sordariomycetes</taxon>
        <taxon>Hypocreomycetidae</taxon>
        <taxon>Glomerellales</taxon>
        <taxon>Glomerellaceae</taxon>
        <taxon>Colletotrichum</taxon>
    </lineage>
</organism>
<dbReference type="AlphaFoldDB" id="A0A1G4AY40"/>
<reference evidence="2 3" key="1">
    <citation type="submission" date="2016-09" db="EMBL/GenBank/DDBJ databases">
        <authorList>
            <person name="Capua I."/>
            <person name="De Benedictis P."/>
            <person name="Joannis T."/>
            <person name="Lombin L.H."/>
            <person name="Cattoli G."/>
        </authorList>
    </citation>
    <scope>NUCLEOTIDE SEQUENCE [LARGE SCALE GENOMIC DNA]</scope>
    <source>
        <strain evidence="2 3">IMI 309357</strain>
    </source>
</reference>
<evidence type="ECO:0000256" key="1">
    <source>
        <dbReference type="SAM" id="MobiDB-lite"/>
    </source>
</evidence>
<name>A0A1G4AY40_9PEZI</name>
<dbReference type="GeneID" id="34563792"/>
<evidence type="ECO:0000313" key="3">
    <source>
        <dbReference type="Proteomes" id="UP000176998"/>
    </source>
</evidence>